<dbReference type="EMBL" id="CAWUPB010001191">
    <property type="protein sequence ID" value="CAK7351981.1"/>
    <property type="molecule type" value="Genomic_DNA"/>
</dbReference>
<evidence type="ECO:0000313" key="2">
    <source>
        <dbReference type="Proteomes" id="UP001314170"/>
    </source>
</evidence>
<evidence type="ECO:0000313" key="1">
    <source>
        <dbReference type="EMBL" id="CAK7351981.1"/>
    </source>
</evidence>
<accession>A0AAV1SIX1</accession>
<dbReference type="AlphaFoldDB" id="A0AAV1SIX1"/>
<name>A0AAV1SIX1_9ROSI</name>
<gene>
    <name evidence="1" type="ORF">DCAF_LOCUS24089</name>
</gene>
<keyword evidence="2" id="KW-1185">Reference proteome</keyword>
<organism evidence="1 2">
    <name type="scientific">Dovyalis caffra</name>
    <dbReference type="NCBI Taxonomy" id="77055"/>
    <lineage>
        <taxon>Eukaryota</taxon>
        <taxon>Viridiplantae</taxon>
        <taxon>Streptophyta</taxon>
        <taxon>Embryophyta</taxon>
        <taxon>Tracheophyta</taxon>
        <taxon>Spermatophyta</taxon>
        <taxon>Magnoliopsida</taxon>
        <taxon>eudicotyledons</taxon>
        <taxon>Gunneridae</taxon>
        <taxon>Pentapetalae</taxon>
        <taxon>rosids</taxon>
        <taxon>fabids</taxon>
        <taxon>Malpighiales</taxon>
        <taxon>Salicaceae</taxon>
        <taxon>Flacourtieae</taxon>
        <taxon>Dovyalis</taxon>
    </lineage>
</organism>
<proteinExistence type="predicted"/>
<protein>
    <submittedName>
        <fullName evidence="1">Uncharacterized protein</fullName>
    </submittedName>
</protein>
<reference evidence="1 2" key="1">
    <citation type="submission" date="2024-01" db="EMBL/GenBank/DDBJ databases">
        <authorList>
            <person name="Waweru B."/>
        </authorList>
    </citation>
    <scope>NUCLEOTIDE SEQUENCE [LARGE SCALE GENOMIC DNA]</scope>
</reference>
<comment type="caution">
    <text evidence="1">The sequence shown here is derived from an EMBL/GenBank/DDBJ whole genome shotgun (WGS) entry which is preliminary data.</text>
</comment>
<sequence>MRLFRSKSIMIRSKFDPFTAILAGTQLCVEHKSTCFLPCHSSKTGAVVLHPSCSHSTLSTPYAAFEKCIVLSLLGSNQVSFLRDMVPAGFPSCDAKGITLRRRRRSCFHHALDISTYTKLELAYV</sequence>
<dbReference type="Proteomes" id="UP001314170">
    <property type="component" value="Unassembled WGS sequence"/>
</dbReference>